<evidence type="ECO:0000256" key="16">
    <source>
        <dbReference type="ARBA" id="ARBA00023180"/>
    </source>
</evidence>
<dbReference type="PANTHER" id="PTHR43400">
    <property type="entry name" value="FUMARATE REDUCTASE"/>
    <property type="match status" value="1"/>
</dbReference>
<dbReference type="InterPro" id="IPR007266">
    <property type="entry name" value="Ero1"/>
</dbReference>
<dbReference type="GO" id="GO:0010181">
    <property type="term" value="F:FMN binding"/>
    <property type="evidence" value="ECO:0007669"/>
    <property type="project" value="InterPro"/>
</dbReference>
<keyword evidence="16" id="KW-0325">Glycoprotein</keyword>
<keyword evidence="8 19" id="KW-0732">Signal</keyword>
<feature type="domain" description="Cytochrome b5 heme-binding" evidence="20">
    <location>
        <begin position="1065"/>
        <end position="1124"/>
    </location>
</feature>
<dbReference type="PROSITE" id="PS50255">
    <property type="entry name" value="CYTOCHROME_B5_2"/>
    <property type="match status" value="1"/>
</dbReference>
<evidence type="ECO:0000256" key="9">
    <source>
        <dbReference type="ARBA" id="ARBA00022824"/>
    </source>
</evidence>
<dbReference type="EMBL" id="HBEM01007028">
    <property type="protein sequence ID" value="CAD8438429.1"/>
    <property type="molecule type" value="Transcribed_RNA"/>
</dbReference>
<dbReference type="GO" id="GO:0005789">
    <property type="term" value="C:endoplasmic reticulum membrane"/>
    <property type="evidence" value="ECO:0007669"/>
    <property type="project" value="UniProtKB-SubCell"/>
</dbReference>
<name>A0A7S0CZ15_9EUKA</name>
<keyword evidence="14" id="KW-0472">Membrane</keyword>
<dbReference type="InterPro" id="IPR010960">
    <property type="entry name" value="Flavocytochrome_c"/>
</dbReference>
<evidence type="ECO:0000256" key="10">
    <source>
        <dbReference type="ARBA" id="ARBA00022827"/>
    </source>
</evidence>
<evidence type="ECO:0000256" key="2">
    <source>
        <dbReference type="ARBA" id="ARBA00004367"/>
    </source>
</evidence>
<evidence type="ECO:0000256" key="1">
    <source>
        <dbReference type="ARBA" id="ARBA00001974"/>
    </source>
</evidence>
<dbReference type="InterPro" id="IPR003953">
    <property type="entry name" value="FAD-dep_OxRdtase_2_FAD-bd"/>
</dbReference>
<dbReference type="InterPro" id="IPR001199">
    <property type="entry name" value="Cyt_B5-like_heme/steroid-bd"/>
</dbReference>
<dbReference type="PROSITE" id="PS00191">
    <property type="entry name" value="CYTOCHROME_B5_1"/>
    <property type="match status" value="1"/>
</dbReference>
<protein>
    <recommendedName>
        <fullName evidence="20">Cytochrome b5 heme-binding domain-containing protein</fullName>
    </recommendedName>
</protein>
<dbReference type="Pfam" id="PF04137">
    <property type="entry name" value="ERO1"/>
    <property type="match status" value="1"/>
</dbReference>
<dbReference type="GO" id="GO:0015035">
    <property type="term" value="F:protein-disulfide reductase activity"/>
    <property type="evidence" value="ECO:0007669"/>
    <property type="project" value="InterPro"/>
</dbReference>
<evidence type="ECO:0000256" key="3">
    <source>
        <dbReference type="ARBA" id="ARBA00008277"/>
    </source>
</evidence>
<evidence type="ECO:0000256" key="7">
    <source>
        <dbReference type="ARBA" id="ARBA00022723"/>
    </source>
</evidence>
<evidence type="ECO:0000313" key="21">
    <source>
        <dbReference type="EMBL" id="CAD8438429.1"/>
    </source>
</evidence>
<dbReference type="AlphaFoldDB" id="A0A7S0CZ15"/>
<gene>
    <name evidence="21" type="ORF">LAMO00422_LOCUS4908</name>
</gene>
<dbReference type="InterPro" id="IPR027477">
    <property type="entry name" value="Succ_DH/fumarate_Rdtase_cat_sf"/>
</dbReference>
<comment type="similarity">
    <text evidence="3">Belongs to the EROs family.</text>
</comment>
<evidence type="ECO:0000256" key="8">
    <source>
        <dbReference type="ARBA" id="ARBA00022729"/>
    </source>
</evidence>
<dbReference type="InterPro" id="IPR037192">
    <property type="entry name" value="ERO1-like_sf"/>
</dbReference>
<evidence type="ECO:0000256" key="13">
    <source>
        <dbReference type="ARBA" id="ARBA00023004"/>
    </source>
</evidence>
<evidence type="ECO:0000256" key="6">
    <source>
        <dbReference type="ARBA" id="ARBA00022630"/>
    </source>
</evidence>
<dbReference type="GO" id="GO:0034975">
    <property type="term" value="P:protein folding in endoplasmic reticulum"/>
    <property type="evidence" value="ECO:0007669"/>
    <property type="project" value="InterPro"/>
</dbReference>
<keyword evidence="4" id="KW-0813">Transport</keyword>
<feature type="signal peptide" evidence="19">
    <location>
        <begin position="1"/>
        <end position="17"/>
    </location>
</feature>
<comment type="cofactor">
    <cofactor evidence="1">
        <name>FAD</name>
        <dbReference type="ChEBI" id="CHEBI:57692"/>
    </cofactor>
</comment>
<dbReference type="PRINTS" id="PR00363">
    <property type="entry name" value="CYTOCHROMEB5"/>
</dbReference>
<keyword evidence="15" id="KW-1015">Disulfide bond</keyword>
<keyword evidence="12" id="KW-0560">Oxidoreductase</keyword>
<dbReference type="PANTHER" id="PTHR43400:SF1">
    <property type="entry name" value="FUMARATE REDUCTASE"/>
    <property type="match status" value="1"/>
</dbReference>
<dbReference type="SUPFAM" id="SSF110019">
    <property type="entry name" value="ERO1-like"/>
    <property type="match status" value="1"/>
</dbReference>
<dbReference type="InterPro" id="IPR050315">
    <property type="entry name" value="FAD-oxidoreductase_2"/>
</dbReference>
<dbReference type="InterPro" id="IPR036188">
    <property type="entry name" value="FAD/NAD-bd_sf"/>
</dbReference>
<keyword evidence="6" id="KW-0285">Flavoprotein</keyword>
<keyword evidence="11" id="KW-0249">Electron transport</keyword>
<keyword evidence="17" id="KW-0676">Redox-active center</keyword>
<keyword evidence="7" id="KW-0479">Metal-binding</keyword>
<sequence length="1140" mass="123465">MRLWVVLVLAIGSKCSAPSPDFPPSSPFQIDELISGPLDDAKCNIEAVDQANNAQLACILSDLMDTTFFRLFPVKLGKECPFFNKAEPKAPETCDGDAADGVGMPLSSMKSFASSPLTRDTEPEPACSLDTTGSGAIRFAPATDEVDESLSRREGKVIGNTKGRCDDENQPTFWLDMCDDIEVGGPNPTVVNLRKNPERWTGYNGSAVWRAIYQENCFPTSSSGAFHYEDRVLYKLLSAMHTSINVHIATNHYPPRKGKRTHWEPNPAHFVERYAEHPDRIKNLHFGFVVLLRAVRKAGPYLLKLDYRTDPSANASAPEGSGRHTRALVERLLQTDLLKSCNEVFSAFDESLLFHGERDGTPVAQLKINFKSAFRNISKILDCVSCQKCKLHGKLALLGLGTALKALLLPAPLLDEGLKKHEVVALINILGKFSKAIQGAKELTSLYRNKVKSLRKAVGVGKPVGAEKREKTSDSFVLPTDEIPSTYGKFPGSFLESADKAVSIISGLKLSEKDEDILIDAALAFDPRLLILARHYAYNPTHFVKHALRILKRPLPPGFVGSVGGFPEGVPGVGTGRMETYDLVVVGGGLTGLTSALSILDAGGRVALLEKEPFVGGNSAWASSGVNAARDLESEEQSNKDSKALFFEDTFKSGNGDKTLVHALVNGSYTALQWIQHRLDVELDEVSQLGGHSVARTHRGDFGMVGQELVRRMANEVKKFKEPQLTLLTSSRVTRLIGDSESGIRGVEYKSTGKKGAGSSGSVFGRFIAVTTGGYANDQEIDSVLHQARPELKGMPTTNGRWATGDGIKLSTKIGAGSIDLDKVQVHPTAFLDPSKPNATRKTLCAELMRGVGGILLTRNGARFIDELAPRDVVVAAMKKASKESDKEGFIILLSEAMRIAAGKHAEHYLKRGLMSRFSSLSEVETWAGVSLTKSVQEYNMVAEKRGIGPFGKQYYHNTPMDINSPFLAGIVVPAVHYTMGGIRISSTASVLTSSGTPIPNLLAGGEVAGGTHGKNRLGGNALTECLVFGRIIAHRVLEQSDGGFTDAEGTPHGTTNGKPKISTLRAVKPMELAKHTSMDDCWIAIDGKVYDMTDFLEEHPAGPEAILEVSGRDATEEFKSIHTLAMLEDFDPLGTLVKD</sequence>
<dbReference type="GO" id="GO:0020037">
    <property type="term" value="F:heme binding"/>
    <property type="evidence" value="ECO:0007669"/>
    <property type="project" value="InterPro"/>
</dbReference>
<evidence type="ECO:0000256" key="12">
    <source>
        <dbReference type="ARBA" id="ARBA00023002"/>
    </source>
</evidence>
<organism evidence="21">
    <name type="scientific">Amorphochlora amoebiformis</name>
    <dbReference type="NCBI Taxonomy" id="1561963"/>
    <lineage>
        <taxon>Eukaryota</taxon>
        <taxon>Sar</taxon>
        <taxon>Rhizaria</taxon>
        <taxon>Cercozoa</taxon>
        <taxon>Chlorarachniophyceae</taxon>
        <taxon>Amorphochlora</taxon>
    </lineage>
</organism>
<dbReference type="SUPFAM" id="SSF55856">
    <property type="entry name" value="Cytochrome b5-like heme/steroid binding domain"/>
    <property type="match status" value="1"/>
</dbReference>
<evidence type="ECO:0000256" key="11">
    <source>
        <dbReference type="ARBA" id="ARBA00022982"/>
    </source>
</evidence>
<dbReference type="SUPFAM" id="SSF51905">
    <property type="entry name" value="FAD/NAD(P)-binding domain"/>
    <property type="match status" value="1"/>
</dbReference>
<accession>A0A7S0CZ15</accession>
<reference evidence="21" key="1">
    <citation type="submission" date="2021-01" db="EMBL/GenBank/DDBJ databases">
        <authorList>
            <person name="Corre E."/>
            <person name="Pelletier E."/>
            <person name="Niang G."/>
            <person name="Scheremetjew M."/>
            <person name="Finn R."/>
            <person name="Kale V."/>
            <person name="Holt S."/>
            <person name="Cochrane G."/>
            <person name="Meng A."/>
            <person name="Brown T."/>
            <person name="Cohen L."/>
        </authorList>
    </citation>
    <scope>NUCLEOTIDE SEQUENCE</scope>
    <source>
        <strain evidence="21">CCMP2058</strain>
    </source>
</reference>
<dbReference type="GO" id="GO:0071949">
    <property type="term" value="F:FAD binding"/>
    <property type="evidence" value="ECO:0007669"/>
    <property type="project" value="InterPro"/>
</dbReference>
<feature type="chain" id="PRO_5030910229" description="Cytochrome b5 heme-binding domain-containing protein" evidence="19">
    <location>
        <begin position="18"/>
        <end position="1140"/>
    </location>
</feature>
<evidence type="ECO:0000256" key="18">
    <source>
        <dbReference type="SAM" id="MobiDB-lite"/>
    </source>
</evidence>
<dbReference type="GO" id="GO:0016972">
    <property type="term" value="F:thiol oxidase activity"/>
    <property type="evidence" value="ECO:0007669"/>
    <property type="project" value="InterPro"/>
</dbReference>
<feature type="region of interest" description="Disordered" evidence="18">
    <location>
        <begin position="110"/>
        <end position="130"/>
    </location>
</feature>
<dbReference type="Gene3D" id="3.90.700.10">
    <property type="entry name" value="Succinate dehydrogenase/fumarate reductase flavoprotein, catalytic domain"/>
    <property type="match status" value="1"/>
</dbReference>
<dbReference type="SMART" id="SM01117">
    <property type="entry name" value="Cyt-b5"/>
    <property type="match status" value="1"/>
</dbReference>
<keyword evidence="5" id="KW-0349">Heme</keyword>
<keyword evidence="10" id="KW-0274">FAD</keyword>
<evidence type="ECO:0000256" key="14">
    <source>
        <dbReference type="ARBA" id="ARBA00023136"/>
    </source>
</evidence>
<evidence type="ECO:0000256" key="17">
    <source>
        <dbReference type="ARBA" id="ARBA00023284"/>
    </source>
</evidence>
<dbReference type="Pfam" id="PF00173">
    <property type="entry name" value="Cyt-b5"/>
    <property type="match status" value="1"/>
</dbReference>
<keyword evidence="13" id="KW-0408">Iron</keyword>
<evidence type="ECO:0000256" key="19">
    <source>
        <dbReference type="SAM" id="SignalP"/>
    </source>
</evidence>
<dbReference type="GO" id="GO:0046872">
    <property type="term" value="F:metal ion binding"/>
    <property type="evidence" value="ECO:0007669"/>
    <property type="project" value="UniProtKB-KW"/>
</dbReference>
<dbReference type="Gene3D" id="3.50.50.60">
    <property type="entry name" value="FAD/NAD(P)-binding domain"/>
    <property type="match status" value="1"/>
</dbReference>
<evidence type="ECO:0000256" key="4">
    <source>
        <dbReference type="ARBA" id="ARBA00022448"/>
    </source>
</evidence>
<dbReference type="SUPFAM" id="SSF56425">
    <property type="entry name" value="Succinate dehydrogenase/fumarate reductase flavoprotein, catalytic domain"/>
    <property type="match status" value="1"/>
</dbReference>
<dbReference type="InterPro" id="IPR036400">
    <property type="entry name" value="Cyt_B5-like_heme/steroid_sf"/>
</dbReference>
<dbReference type="Pfam" id="PF00890">
    <property type="entry name" value="FAD_binding_2"/>
    <property type="match status" value="1"/>
</dbReference>
<dbReference type="NCBIfam" id="TIGR01813">
    <property type="entry name" value="flavo_cyto_c"/>
    <property type="match status" value="1"/>
</dbReference>
<evidence type="ECO:0000259" key="20">
    <source>
        <dbReference type="PROSITE" id="PS50255"/>
    </source>
</evidence>
<evidence type="ECO:0000256" key="15">
    <source>
        <dbReference type="ARBA" id="ARBA00023157"/>
    </source>
</evidence>
<keyword evidence="9" id="KW-0256">Endoplasmic reticulum</keyword>
<evidence type="ECO:0000256" key="5">
    <source>
        <dbReference type="ARBA" id="ARBA00022617"/>
    </source>
</evidence>
<comment type="subcellular location">
    <subcellularLocation>
        <location evidence="2">Endoplasmic reticulum membrane</location>
        <topology evidence="2">Peripheral membrane protein</topology>
        <orientation evidence="2">Lumenal side</orientation>
    </subcellularLocation>
</comment>
<dbReference type="Gene3D" id="3.10.120.10">
    <property type="entry name" value="Cytochrome b5-like heme/steroid binding domain"/>
    <property type="match status" value="1"/>
</dbReference>
<proteinExistence type="inferred from homology"/>
<dbReference type="InterPro" id="IPR018506">
    <property type="entry name" value="Cyt_B5_heme-BS"/>
</dbReference>